<sequence>MIFFSFRNDNPMLRRHPTRVEERADVAAEYEAYLIEKESKNSPQQLTSAVRVASESMATKQETRRQDVRARIGLDSSN</sequence>
<feature type="compositionally biased region" description="Basic and acidic residues" evidence="1">
    <location>
        <begin position="61"/>
        <end position="72"/>
    </location>
</feature>
<name>W2FTG8_PHYNI</name>
<organism evidence="2">
    <name type="scientific">Phytophthora nicotianae</name>
    <name type="common">Potato buckeye rot agent</name>
    <name type="synonym">Phytophthora parasitica</name>
    <dbReference type="NCBI Taxonomy" id="4792"/>
    <lineage>
        <taxon>Eukaryota</taxon>
        <taxon>Sar</taxon>
        <taxon>Stramenopiles</taxon>
        <taxon>Oomycota</taxon>
        <taxon>Peronosporomycetes</taxon>
        <taxon>Peronosporales</taxon>
        <taxon>Peronosporaceae</taxon>
        <taxon>Phytophthora</taxon>
    </lineage>
</organism>
<dbReference type="AlphaFoldDB" id="W2FTG8"/>
<reference evidence="2" key="1">
    <citation type="submission" date="2013-11" db="EMBL/GenBank/DDBJ databases">
        <title>The Genome Sequence of Phytophthora parasitica CJ02B3.</title>
        <authorList>
            <consortium name="The Broad Institute Genomics Platform"/>
            <person name="Russ C."/>
            <person name="Tyler B."/>
            <person name="Panabieres F."/>
            <person name="Shan W."/>
            <person name="Tripathy S."/>
            <person name="Grunwald N."/>
            <person name="Machado M."/>
            <person name="Johnson C.S."/>
            <person name="Arredondo F."/>
            <person name="Hong C."/>
            <person name="Coffey M."/>
            <person name="Young S.K."/>
            <person name="Zeng Q."/>
            <person name="Gargeya S."/>
            <person name="Fitzgerald M."/>
            <person name="Abouelleil A."/>
            <person name="Alvarado L."/>
            <person name="Chapman S.B."/>
            <person name="Gainer-Dewar J."/>
            <person name="Goldberg J."/>
            <person name="Griggs A."/>
            <person name="Gujja S."/>
            <person name="Hansen M."/>
            <person name="Howarth C."/>
            <person name="Imamovic A."/>
            <person name="Ireland A."/>
            <person name="Larimer J."/>
            <person name="McCowan C."/>
            <person name="Murphy C."/>
            <person name="Pearson M."/>
            <person name="Poon T.W."/>
            <person name="Priest M."/>
            <person name="Roberts A."/>
            <person name="Saif S."/>
            <person name="Shea T."/>
            <person name="Sykes S."/>
            <person name="Wortman J."/>
            <person name="Nusbaum C."/>
            <person name="Birren B."/>
        </authorList>
    </citation>
    <scope>NUCLEOTIDE SEQUENCE [LARGE SCALE GENOMIC DNA]</scope>
    <source>
        <strain evidence="2">CJ02B3</strain>
    </source>
</reference>
<evidence type="ECO:0000313" key="2">
    <source>
        <dbReference type="EMBL" id="ETK74093.1"/>
    </source>
</evidence>
<accession>W2FTG8</accession>
<dbReference type="Proteomes" id="UP000053236">
    <property type="component" value="Unassembled WGS sequence"/>
</dbReference>
<dbReference type="VEuPathDB" id="FungiDB:PPTG_24124"/>
<feature type="region of interest" description="Disordered" evidence="1">
    <location>
        <begin position="54"/>
        <end position="78"/>
    </location>
</feature>
<evidence type="ECO:0000256" key="1">
    <source>
        <dbReference type="SAM" id="MobiDB-lite"/>
    </source>
</evidence>
<proteinExistence type="predicted"/>
<gene>
    <name evidence="2" type="ORF">L915_19039</name>
</gene>
<protein>
    <submittedName>
        <fullName evidence="2">Uncharacterized protein</fullName>
    </submittedName>
</protein>
<dbReference type="EMBL" id="KI689114">
    <property type="protein sequence ID" value="ETK74093.1"/>
    <property type="molecule type" value="Genomic_DNA"/>
</dbReference>